<feature type="chain" id="PRO_5038926897" description="DUF6591 domain-containing protein" evidence="1">
    <location>
        <begin position="20"/>
        <end position="263"/>
    </location>
</feature>
<proteinExistence type="predicted"/>
<accession>A0A395W8H2</accession>
<protein>
    <recommendedName>
        <fullName evidence="2">DUF6591 domain-containing protein</fullName>
    </recommendedName>
</protein>
<dbReference type="Pfam" id="PF20234">
    <property type="entry name" value="DUF6591"/>
    <property type="match status" value="1"/>
</dbReference>
<evidence type="ECO:0000259" key="2">
    <source>
        <dbReference type="Pfam" id="PF20234"/>
    </source>
</evidence>
<dbReference type="PROSITE" id="PS51257">
    <property type="entry name" value="PROKAR_LIPOPROTEIN"/>
    <property type="match status" value="1"/>
</dbReference>
<evidence type="ECO:0000256" key="1">
    <source>
        <dbReference type="SAM" id="SignalP"/>
    </source>
</evidence>
<dbReference type="GeneID" id="66580683"/>
<feature type="signal peptide" evidence="1">
    <location>
        <begin position="1"/>
        <end position="19"/>
    </location>
</feature>
<dbReference type="Proteomes" id="UP000265489">
    <property type="component" value="Unassembled WGS sequence"/>
</dbReference>
<evidence type="ECO:0000313" key="3">
    <source>
        <dbReference type="EMBL" id="RGU90181.1"/>
    </source>
</evidence>
<evidence type="ECO:0000313" key="4">
    <source>
        <dbReference type="Proteomes" id="UP000265489"/>
    </source>
</evidence>
<gene>
    <name evidence="3" type="ORF">DWW32_09220</name>
</gene>
<keyword evidence="1" id="KW-0732">Signal</keyword>
<comment type="caution">
    <text evidence="3">The sequence shown here is derived from an EMBL/GenBank/DDBJ whole genome shotgun (WGS) entry which is preliminary data.</text>
</comment>
<dbReference type="RefSeq" id="WP_118325580.1">
    <property type="nucleotide sequence ID" value="NZ_QRYH01000036.1"/>
</dbReference>
<dbReference type="EMBL" id="QRYQ01000019">
    <property type="protein sequence ID" value="RGU90181.1"/>
    <property type="molecule type" value="Genomic_DNA"/>
</dbReference>
<sequence length="263" mass="30055">MKKLAIAITSLLLMTGCSSTPTITNTNNIKEHILKDNVAYDSFSSYSDSDTIIRLPNGEYIHGTKEVNGKYYDSDQDSGAIQAKKAKYYALLATDVNNYLTEEFEGFNDSDEVFYNKEGSFTNASTIIDENGNETDLANNPDYESMTIKEVKEKEYNRLIQEDAKEEKKNLSSPLSKLNELLPKTDSITRTIFNKKNKYAIHYYEVEKNEYFDYIKKIKEKGFNSIDPNSPEEIFLGVNSDNISVNIHYDATNKTLDVDIRRQ</sequence>
<dbReference type="AlphaFoldDB" id="A0A395W8H2"/>
<organism evidence="3 4">
    <name type="scientific">Holdemanella biformis</name>
    <dbReference type="NCBI Taxonomy" id="1735"/>
    <lineage>
        <taxon>Bacteria</taxon>
        <taxon>Bacillati</taxon>
        <taxon>Bacillota</taxon>
        <taxon>Erysipelotrichia</taxon>
        <taxon>Erysipelotrichales</taxon>
        <taxon>Erysipelotrichaceae</taxon>
        <taxon>Holdemanella</taxon>
    </lineage>
</organism>
<reference evidence="3 4" key="1">
    <citation type="submission" date="2018-08" db="EMBL/GenBank/DDBJ databases">
        <title>A genome reference for cultivated species of the human gut microbiota.</title>
        <authorList>
            <person name="Zou Y."/>
            <person name="Xue W."/>
            <person name="Luo G."/>
        </authorList>
    </citation>
    <scope>NUCLEOTIDE SEQUENCE [LARGE SCALE GENOMIC DNA]</scope>
    <source>
        <strain evidence="3 4">AF15-20</strain>
    </source>
</reference>
<feature type="domain" description="DUF6591" evidence="2">
    <location>
        <begin position="169"/>
        <end position="261"/>
    </location>
</feature>
<dbReference type="InterPro" id="IPR046526">
    <property type="entry name" value="DUF6591"/>
</dbReference>
<name>A0A395W8H2_9FIRM</name>